<sequence>MKPVHDPWLSKPGKLCLFAPKRNPQLAIISAENGNGGPVLFRRPRNFTFHPFHSRPASATTAFYPICQRYKLILISEQAHAGFLGREGRVGFIGIRVTRCDVIVARSTGAPAINAAANRRLLYGDIQKIQKLLKLFIPLVIDFYKIPEFSILLGLRWRNEHHCSESNLGQAGLRGPPPSFHPSHPTPVFPHFLFLPRSRRPPGTGRGGFATRLEETKEVVGVRRGGGRKKSPAGWTRPDIAFRSSPSRRYQATLSTNHSTPCTPATAPSFFLPFVPPRPLGRPTLSGNLRDLHPSR</sequence>
<feature type="compositionally biased region" description="Polar residues" evidence="1">
    <location>
        <begin position="244"/>
        <end position="262"/>
    </location>
</feature>
<reference evidence="2 3" key="1">
    <citation type="submission" date="2015-09" db="EMBL/GenBank/DDBJ databases">
        <title>Trachymyrmex cornetzi WGS genome.</title>
        <authorList>
            <person name="Nygaard S."/>
            <person name="Hu H."/>
            <person name="Boomsma J."/>
            <person name="Zhang G."/>
        </authorList>
    </citation>
    <scope>NUCLEOTIDE SEQUENCE [LARGE SCALE GENOMIC DNA]</scope>
    <source>
        <strain evidence="2">Tcor2-1</strain>
        <tissue evidence="2">Whole body</tissue>
    </source>
</reference>
<evidence type="ECO:0000313" key="2">
    <source>
        <dbReference type="EMBL" id="KYN13086.1"/>
    </source>
</evidence>
<feature type="region of interest" description="Disordered" evidence="1">
    <location>
        <begin position="221"/>
        <end position="262"/>
    </location>
</feature>
<evidence type="ECO:0000256" key="1">
    <source>
        <dbReference type="SAM" id="MobiDB-lite"/>
    </source>
</evidence>
<proteinExistence type="predicted"/>
<dbReference type="AlphaFoldDB" id="A0A195DJQ9"/>
<accession>A0A195DJQ9</accession>
<name>A0A195DJQ9_9HYME</name>
<keyword evidence="3" id="KW-1185">Reference proteome</keyword>
<dbReference type="EMBL" id="KQ980794">
    <property type="protein sequence ID" value="KYN13086.1"/>
    <property type="molecule type" value="Genomic_DNA"/>
</dbReference>
<organism evidence="2 3">
    <name type="scientific">Trachymyrmex cornetzi</name>
    <dbReference type="NCBI Taxonomy" id="471704"/>
    <lineage>
        <taxon>Eukaryota</taxon>
        <taxon>Metazoa</taxon>
        <taxon>Ecdysozoa</taxon>
        <taxon>Arthropoda</taxon>
        <taxon>Hexapoda</taxon>
        <taxon>Insecta</taxon>
        <taxon>Pterygota</taxon>
        <taxon>Neoptera</taxon>
        <taxon>Endopterygota</taxon>
        <taxon>Hymenoptera</taxon>
        <taxon>Apocrita</taxon>
        <taxon>Aculeata</taxon>
        <taxon>Formicoidea</taxon>
        <taxon>Formicidae</taxon>
        <taxon>Myrmicinae</taxon>
        <taxon>Trachymyrmex</taxon>
    </lineage>
</organism>
<gene>
    <name evidence="2" type="ORF">ALC57_14769</name>
</gene>
<evidence type="ECO:0000313" key="3">
    <source>
        <dbReference type="Proteomes" id="UP000078492"/>
    </source>
</evidence>
<dbReference type="Proteomes" id="UP000078492">
    <property type="component" value="Unassembled WGS sequence"/>
</dbReference>
<protein>
    <submittedName>
        <fullName evidence="2">Uncharacterized protein</fullName>
    </submittedName>
</protein>